<evidence type="ECO:0000313" key="3">
    <source>
        <dbReference type="Proteomes" id="UP001141327"/>
    </source>
</evidence>
<proteinExistence type="predicted"/>
<keyword evidence="1" id="KW-0732">Signal</keyword>
<dbReference type="EMBL" id="JAPMOS010000001">
    <property type="protein sequence ID" value="KAJ4462883.1"/>
    <property type="molecule type" value="Genomic_DNA"/>
</dbReference>
<gene>
    <name evidence="2" type="ORF">PAPYR_91</name>
</gene>
<organism evidence="2 3">
    <name type="scientific">Paratrimastix pyriformis</name>
    <dbReference type="NCBI Taxonomy" id="342808"/>
    <lineage>
        <taxon>Eukaryota</taxon>
        <taxon>Metamonada</taxon>
        <taxon>Preaxostyla</taxon>
        <taxon>Paratrimastigidae</taxon>
        <taxon>Paratrimastix</taxon>
    </lineage>
</organism>
<keyword evidence="3" id="KW-1185">Reference proteome</keyword>
<evidence type="ECO:0000313" key="2">
    <source>
        <dbReference type="EMBL" id="KAJ4462883.1"/>
    </source>
</evidence>
<reference evidence="2" key="1">
    <citation type="journal article" date="2022" name="bioRxiv">
        <title>Genomics of Preaxostyla Flagellates Illuminates Evolutionary Transitions and the Path Towards Mitochondrial Loss.</title>
        <authorList>
            <person name="Novak L.V.F."/>
            <person name="Treitli S.C."/>
            <person name="Pyrih J."/>
            <person name="Halakuc P."/>
            <person name="Pipaliya S.V."/>
            <person name="Vacek V."/>
            <person name="Brzon O."/>
            <person name="Soukal P."/>
            <person name="Eme L."/>
            <person name="Dacks J.B."/>
            <person name="Karnkowska A."/>
            <person name="Elias M."/>
            <person name="Hampl V."/>
        </authorList>
    </citation>
    <scope>NUCLEOTIDE SEQUENCE</scope>
    <source>
        <strain evidence="2">RCP-MX</strain>
    </source>
</reference>
<accession>A0ABQ8UUU1</accession>
<protein>
    <submittedName>
        <fullName evidence="2">Uncharacterized protein</fullName>
    </submittedName>
</protein>
<feature type="signal peptide" evidence="1">
    <location>
        <begin position="1"/>
        <end position="15"/>
    </location>
</feature>
<feature type="chain" id="PRO_5045160644" evidence="1">
    <location>
        <begin position="16"/>
        <end position="193"/>
    </location>
</feature>
<dbReference type="Proteomes" id="UP001141327">
    <property type="component" value="Unassembled WGS sequence"/>
</dbReference>
<comment type="caution">
    <text evidence="2">The sequence shown here is derived from an EMBL/GenBank/DDBJ whole genome shotgun (WGS) entry which is preliminary data.</text>
</comment>
<sequence>MGGLILLLVLGLAAAAHPDPPMLPTGFEVKAYYWDDDEFVPGLLAWNYNFNGSATIGARFIEDDYEGDGKLITYLDVVSPTHNFTSFHYKKNGSFWKCNTEKETSFPVITPDYLQHNGTTFLKTTTYHNKKVNHWQGADKVTEFWTLYDAPYDPVKFEFGMLMMEFDDLEPLTDHPDNWYHPDPRYVDQCAFE</sequence>
<name>A0ABQ8UUU1_9EUKA</name>
<evidence type="ECO:0000256" key="1">
    <source>
        <dbReference type="SAM" id="SignalP"/>
    </source>
</evidence>